<proteinExistence type="predicted"/>
<dbReference type="AlphaFoldDB" id="A0A0N5BKH7"/>
<sequence length="272" mass="31477">MDKPEMDLLSLPDNFKLQILKKLDWKSLKNLKLVCRDFYFIIEKNIQFLDRPKVEHLEISYDKYRPLRVRYDLKDSGNTSFETSKMVEFGNACEYEDFLRNKDFTGIKRLVLNTVTNPELIILSDDSDTRREFSKLNFYTSISNGTSYFEFPQITILSTKKLVIPYNGNLLGMQSLRKLGIFEVNKLSLVLKKIIMDVITGNPMLEYENTSIVDTKRLHVQIANHLFELGLLNPENSCALKISITDDFSNLQLFPRISTGKNIQVVVTILIG</sequence>
<name>A0A0N5BKH7_STREA</name>
<keyword evidence="2" id="KW-1185">Reference proteome</keyword>
<dbReference type="InterPro" id="IPR036047">
    <property type="entry name" value="F-box-like_dom_sf"/>
</dbReference>
<accession>A0A0N5BKH7</accession>
<protein>
    <submittedName>
        <fullName evidence="3">F-box domain-containing protein</fullName>
    </submittedName>
</protein>
<evidence type="ECO:0000313" key="3">
    <source>
        <dbReference type="WBParaSite" id="SPAL_0000643400.1"/>
    </source>
</evidence>
<dbReference type="Proteomes" id="UP000046392">
    <property type="component" value="Unplaced"/>
</dbReference>
<dbReference type="WBParaSite" id="SPAL_0000643400.1">
    <property type="protein sequence ID" value="SPAL_0000643400.1"/>
    <property type="gene ID" value="SPAL_0000643400"/>
</dbReference>
<dbReference type="SUPFAM" id="SSF81383">
    <property type="entry name" value="F-box domain"/>
    <property type="match status" value="1"/>
</dbReference>
<evidence type="ECO:0000313" key="2">
    <source>
        <dbReference type="Proteomes" id="UP000046392"/>
    </source>
</evidence>
<organism evidence="2 3">
    <name type="scientific">Strongyloides papillosus</name>
    <name type="common">Intestinal threadworm</name>
    <dbReference type="NCBI Taxonomy" id="174720"/>
    <lineage>
        <taxon>Eukaryota</taxon>
        <taxon>Metazoa</taxon>
        <taxon>Ecdysozoa</taxon>
        <taxon>Nematoda</taxon>
        <taxon>Chromadorea</taxon>
        <taxon>Rhabditida</taxon>
        <taxon>Tylenchina</taxon>
        <taxon>Panagrolaimomorpha</taxon>
        <taxon>Strongyloidoidea</taxon>
        <taxon>Strongyloididae</taxon>
        <taxon>Strongyloides</taxon>
    </lineage>
</organism>
<reference evidence="3" key="1">
    <citation type="submission" date="2017-02" db="UniProtKB">
        <authorList>
            <consortium name="WormBaseParasite"/>
        </authorList>
    </citation>
    <scope>IDENTIFICATION</scope>
</reference>
<dbReference type="InterPro" id="IPR001810">
    <property type="entry name" value="F-box_dom"/>
</dbReference>
<feature type="domain" description="F-box" evidence="1">
    <location>
        <begin position="5"/>
        <end position="51"/>
    </location>
</feature>
<evidence type="ECO:0000259" key="1">
    <source>
        <dbReference type="PROSITE" id="PS50181"/>
    </source>
</evidence>
<dbReference type="PROSITE" id="PS50181">
    <property type="entry name" value="FBOX"/>
    <property type="match status" value="1"/>
</dbReference>